<proteinExistence type="predicted"/>
<gene>
    <name evidence="2" type="ORF">SAMN02745906_0665</name>
</gene>
<keyword evidence="3" id="KW-1185">Reference proteome</keyword>
<evidence type="ECO:0000313" key="3">
    <source>
        <dbReference type="Proteomes" id="UP000198970"/>
    </source>
</evidence>
<dbReference type="Proteomes" id="UP000198970">
    <property type="component" value="Chromosome I"/>
</dbReference>
<dbReference type="EMBL" id="LT630003">
    <property type="protein sequence ID" value="SET61133.1"/>
    <property type="molecule type" value="Genomic_DNA"/>
</dbReference>
<evidence type="ECO:0000313" key="2">
    <source>
        <dbReference type="EMBL" id="SET61133.1"/>
    </source>
</evidence>
<protein>
    <recommendedName>
        <fullName evidence="4">Lipoprotein</fullName>
    </recommendedName>
</protein>
<dbReference type="RefSeq" id="WP_100041547.1">
    <property type="nucleotide sequence ID" value="NZ_LT630003.1"/>
</dbReference>
<evidence type="ECO:0008006" key="4">
    <source>
        <dbReference type="Google" id="ProtNLM"/>
    </source>
</evidence>
<evidence type="ECO:0000256" key="1">
    <source>
        <dbReference type="SAM" id="SignalP"/>
    </source>
</evidence>
<sequence>MLKKMLLIFLSVCIFLLTGCQKKALENPPTQLSSIESNAEDIIDDITGDDWDAAQNRVNTIKTDYANLKPIMESSKISTKTIDGLNTAINNLETAVSSKKSYDSRVQANQISKYVPDIADSYATTIPTDIGRLDYLGRELLLNAENSDWSSASSNYETTNKLWKNVSSKLSSNYKNDIDSFQNNMISLKDAIDKKDTASTTTQANALLENVDVLEVDFTNSK</sequence>
<dbReference type="PROSITE" id="PS51257">
    <property type="entry name" value="PROKAR_LIPOPROTEIN"/>
    <property type="match status" value="1"/>
</dbReference>
<feature type="signal peptide" evidence="1">
    <location>
        <begin position="1"/>
        <end position="24"/>
    </location>
</feature>
<feature type="chain" id="PRO_5046524420" description="Lipoprotein" evidence="1">
    <location>
        <begin position="25"/>
        <end position="222"/>
    </location>
</feature>
<reference evidence="2 3" key="1">
    <citation type="submission" date="2016-10" db="EMBL/GenBank/DDBJ databases">
        <authorList>
            <person name="Varghese N."/>
            <person name="Submissions S."/>
        </authorList>
    </citation>
    <scope>NUCLEOTIDE SEQUENCE [LARGE SCALE GENOMIC DNA]</scope>
    <source>
        <strain evidence="2 3">ATCC 19403</strain>
    </source>
</reference>
<keyword evidence="1" id="KW-0732">Signal</keyword>
<name>A0ABY1C3K5_9FIRM</name>
<accession>A0ABY1C3K5</accession>
<organism evidence="2 3">
    <name type="scientific">Lacrimispora sphenoides JCM 1415</name>
    <dbReference type="NCBI Taxonomy" id="1297793"/>
    <lineage>
        <taxon>Bacteria</taxon>
        <taxon>Bacillati</taxon>
        <taxon>Bacillota</taxon>
        <taxon>Clostridia</taxon>
        <taxon>Lachnospirales</taxon>
        <taxon>Lachnospiraceae</taxon>
        <taxon>Lacrimispora</taxon>
    </lineage>
</organism>